<dbReference type="PANTHER" id="PTHR42681">
    <property type="entry name" value="MALONYL-COA-ACYL CARRIER PROTEIN TRANSACYLASE, MITOCHONDRIAL"/>
    <property type="match status" value="1"/>
</dbReference>
<dbReference type="GO" id="GO:0006633">
    <property type="term" value="P:fatty acid biosynthetic process"/>
    <property type="evidence" value="ECO:0007669"/>
    <property type="project" value="TreeGrafter"/>
</dbReference>
<name>A0A7R6T0A0_9BACT</name>
<dbReference type="GO" id="GO:0005829">
    <property type="term" value="C:cytosol"/>
    <property type="evidence" value="ECO:0007669"/>
    <property type="project" value="TreeGrafter"/>
</dbReference>
<feature type="domain" description="Malonyl-CoA:ACP transacylase (MAT)" evidence="8">
    <location>
        <begin position="9"/>
        <end position="308"/>
    </location>
</feature>
<dbReference type="Pfam" id="PF00698">
    <property type="entry name" value="Acyl_transf_1"/>
    <property type="match status" value="1"/>
</dbReference>
<evidence type="ECO:0000259" key="8">
    <source>
        <dbReference type="SMART" id="SM00827"/>
    </source>
</evidence>
<dbReference type="InterPro" id="IPR016036">
    <property type="entry name" value="Malonyl_transacylase_ACP-bd"/>
</dbReference>
<dbReference type="NCBIfam" id="TIGR00128">
    <property type="entry name" value="fabD"/>
    <property type="match status" value="1"/>
</dbReference>
<evidence type="ECO:0000256" key="1">
    <source>
        <dbReference type="ARBA" id="ARBA00013258"/>
    </source>
</evidence>
<reference evidence="9 10" key="1">
    <citation type="journal article" date="2012" name="Extremophiles">
        <title>Thermotomaculum hydrothermale gen. nov., sp. nov., a novel heterotrophic thermophile within the phylum Acidobacteria from a deep-sea hydrothermal vent chimney in the Southern Okinawa Trough.</title>
        <authorList>
            <person name="Izumi H."/>
            <person name="Nunoura T."/>
            <person name="Miyazaki M."/>
            <person name="Mino S."/>
            <person name="Toki T."/>
            <person name="Takai K."/>
            <person name="Sako Y."/>
            <person name="Sawabe T."/>
            <person name="Nakagawa S."/>
        </authorList>
    </citation>
    <scope>NUCLEOTIDE SEQUENCE [LARGE SCALE GENOMIC DNA]</scope>
    <source>
        <strain evidence="9 10">AC55</strain>
    </source>
</reference>
<keyword evidence="10" id="KW-1185">Reference proteome</keyword>
<dbReference type="InterPro" id="IPR016035">
    <property type="entry name" value="Acyl_Trfase/lysoPLipase"/>
</dbReference>
<evidence type="ECO:0000256" key="4">
    <source>
        <dbReference type="ARBA" id="ARBA00023315"/>
    </source>
</evidence>
<evidence type="ECO:0000256" key="6">
    <source>
        <dbReference type="PIRNR" id="PIRNR000446"/>
    </source>
</evidence>
<dbReference type="Proteomes" id="UP000595564">
    <property type="component" value="Chromosome"/>
</dbReference>
<dbReference type="GO" id="GO:0004314">
    <property type="term" value="F:[acyl-carrier-protein] S-malonyltransferase activity"/>
    <property type="evidence" value="ECO:0007669"/>
    <property type="project" value="UniProtKB-EC"/>
</dbReference>
<dbReference type="InterPro" id="IPR050858">
    <property type="entry name" value="Mal-CoA-ACP_Trans/PKS_FabD"/>
</dbReference>
<dbReference type="InterPro" id="IPR004410">
    <property type="entry name" value="Malonyl_CoA-ACP_transAc_FabD"/>
</dbReference>
<dbReference type="SUPFAM" id="SSF52151">
    <property type="entry name" value="FabD/lysophospholipase-like"/>
    <property type="match status" value="1"/>
</dbReference>
<dbReference type="InterPro" id="IPR024925">
    <property type="entry name" value="Malonyl_CoA-ACP_transAc"/>
</dbReference>
<dbReference type="InterPro" id="IPR014043">
    <property type="entry name" value="Acyl_transferase_dom"/>
</dbReference>
<comment type="catalytic activity">
    <reaction evidence="5 6">
        <text>holo-[ACP] + malonyl-CoA = malonyl-[ACP] + CoA</text>
        <dbReference type="Rhea" id="RHEA:41792"/>
        <dbReference type="Rhea" id="RHEA-COMP:9623"/>
        <dbReference type="Rhea" id="RHEA-COMP:9685"/>
        <dbReference type="ChEBI" id="CHEBI:57287"/>
        <dbReference type="ChEBI" id="CHEBI:57384"/>
        <dbReference type="ChEBI" id="CHEBI:64479"/>
        <dbReference type="ChEBI" id="CHEBI:78449"/>
        <dbReference type="EC" id="2.3.1.39"/>
    </reaction>
</comment>
<dbReference type="RefSeq" id="WP_201327850.1">
    <property type="nucleotide sequence ID" value="NZ_AP017470.1"/>
</dbReference>
<dbReference type="EC" id="2.3.1.39" evidence="1 6"/>
<dbReference type="PANTHER" id="PTHR42681:SF1">
    <property type="entry name" value="MALONYL-COA-ACYL CARRIER PROTEIN TRANSACYLASE, MITOCHONDRIAL"/>
    <property type="match status" value="1"/>
</dbReference>
<gene>
    <name evidence="9" type="primary">fabD</name>
    <name evidence="9" type="ORF">TTHT_2103</name>
</gene>
<keyword evidence="3 6" id="KW-0808">Transferase</keyword>
<dbReference type="EMBL" id="AP017470">
    <property type="protein sequence ID" value="BBB33540.1"/>
    <property type="molecule type" value="Genomic_DNA"/>
</dbReference>
<feature type="active site" evidence="7">
    <location>
        <position position="93"/>
    </location>
</feature>
<feature type="active site" evidence="7">
    <location>
        <position position="203"/>
    </location>
</feature>
<dbReference type="SUPFAM" id="SSF55048">
    <property type="entry name" value="Probable ACP-binding domain of malonyl-CoA ACP transacylase"/>
    <property type="match status" value="1"/>
</dbReference>
<evidence type="ECO:0000256" key="5">
    <source>
        <dbReference type="ARBA" id="ARBA00048462"/>
    </source>
</evidence>
<dbReference type="KEGG" id="thyd:TTHT_2103"/>
<proteinExistence type="inferred from homology"/>
<dbReference type="AlphaFoldDB" id="A0A7R6T0A0"/>
<accession>A0A7R6T0A0</accession>
<sequence>MRLEKTAFIFPGQGSQYAGMGLEICENFEQAEKTFFEADKALNYPISKLCFHGPEEDLKLTYNTQPALLTVSTAIWEILKDNNIEPEAVAGHSLGEYSALVCAGVIPFKDAVKIVRKRGEFMQDAVPVGMGKMAAVLNLPFEKVEEVINSVKEEGKVLSVANINSPAQIVIAGHADIVEKAMGALKEAGARRVVELPVSAPFHCELMKPARENLAPFIDEVEFKKPAYRFYSNVTATSIDNPDEIKERLKEQITSPVKWAQLIENMIEDGIDTFVEIGAGRVLSGLVRKIDRGVNILNIEDMSSLEKFLRFINE</sequence>
<evidence type="ECO:0000313" key="10">
    <source>
        <dbReference type="Proteomes" id="UP000595564"/>
    </source>
</evidence>
<dbReference type="SMART" id="SM00827">
    <property type="entry name" value="PKS_AT"/>
    <property type="match status" value="1"/>
</dbReference>
<organism evidence="9 10">
    <name type="scientific">Thermotomaculum hydrothermale</name>
    <dbReference type="NCBI Taxonomy" id="981385"/>
    <lineage>
        <taxon>Bacteria</taxon>
        <taxon>Pseudomonadati</taxon>
        <taxon>Acidobacteriota</taxon>
        <taxon>Holophagae</taxon>
        <taxon>Thermotomaculales</taxon>
        <taxon>Thermotomaculaceae</taxon>
        <taxon>Thermotomaculum</taxon>
    </lineage>
</organism>
<dbReference type="Gene3D" id="3.30.70.250">
    <property type="entry name" value="Malonyl-CoA ACP transacylase, ACP-binding"/>
    <property type="match status" value="1"/>
</dbReference>
<keyword evidence="4 6" id="KW-0012">Acyltransferase</keyword>
<evidence type="ECO:0000256" key="3">
    <source>
        <dbReference type="ARBA" id="ARBA00022679"/>
    </source>
</evidence>
<dbReference type="FunFam" id="3.30.70.250:FF:000001">
    <property type="entry name" value="Malonyl CoA-acyl carrier protein transacylase"/>
    <property type="match status" value="1"/>
</dbReference>
<evidence type="ECO:0000256" key="2">
    <source>
        <dbReference type="ARBA" id="ARBA00018953"/>
    </source>
</evidence>
<dbReference type="InterPro" id="IPR001227">
    <property type="entry name" value="Ac_transferase_dom_sf"/>
</dbReference>
<comment type="similarity">
    <text evidence="6">Belongs to the fabD family.</text>
</comment>
<dbReference type="PIRSF" id="PIRSF000446">
    <property type="entry name" value="Mct"/>
    <property type="match status" value="1"/>
</dbReference>
<evidence type="ECO:0000256" key="7">
    <source>
        <dbReference type="PIRSR" id="PIRSR000446-1"/>
    </source>
</evidence>
<protein>
    <recommendedName>
        <fullName evidence="2 6">Malonyl CoA-acyl carrier protein transacylase</fullName>
        <ecNumber evidence="1 6">2.3.1.39</ecNumber>
    </recommendedName>
</protein>
<dbReference type="Gene3D" id="3.40.366.10">
    <property type="entry name" value="Malonyl-Coenzyme A Acyl Carrier Protein, domain 2"/>
    <property type="match status" value="1"/>
</dbReference>
<evidence type="ECO:0000313" key="9">
    <source>
        <dbReference type="EMBL" id="BBB33540.1"/>
    </source>
</evidence>